<protein>
    <submittedName>
        <fullName evidence="1">Uncharacterized protein</fullName>
    </submittedName>
</protein>
<reference evidence="1" key="1">
    <citation type="journal article" date="2022" name="Int. J. Syst. Evol. Microbiol.">
        <title>Apilactobacillus apisilvae sp. nov., Nicolia spurrieriana gen. nov. sp. nov., Bombilactobacillus folatiphilus sp. nov. and Bombilactobacillus thymidiniphilus sp. nov., four new lactic acid bacterial isolates from stingless bees Tetragonula carbonaria and Austroplebeia australis.</title>
        <authorList>
            <person name="Oliphant S.A."/>
            <person name="Watson-Haigh N.S."/>
            <person name="Sumby K.M."/>
            <person name="Gardner J."/>
            <person name="Groom S."/>
            <person name="Jiranek V."/>
        </authorList>
    </citation>
    <scope>NUCLEOTIDE SEQUENCE</scope>
    <source>
        <strain evidence="1">SGEP1_A5</strain>
    </source>
</reference>
<proteinExistence type="predicted"/>
<dbReference type="KEGG" id="lbe:MOO44_07235"/>
<dbReference type="Proteomes" id="UP000831181">
    <property type="component" value="Chromosome"/>
</dbReference>
<evidence type="ECO:0000313" key="1">
    <source>
        <dbReference type="EMBL" id="UQS86670.1"/>
    </source>
</evidence>
<gene>
    <name evidence="1" type="ORF">MOO44_07235</name>
</gene>
<name>A0A976X5B0_9LACO</name>
<dbReference type="AlphaFoldDB" id="A0A976X5B0"/>
<organism evidence="1 2">
    <name type="scientific">Nicoliella spurrieriana</name>
    <dbReference type="NCBI Taxonomy" id="2925830"/>
    <lineage>
        <taxon>Bacteria</taxon>
        <taxon>Bacillati</taxon>
        <taxon>Bacillota</taxon>
        <taxon>Bacilli</taxon>
        <taxon>Lactobacillales</taxon>
        <taxon>Lactobacillaceae</taxon>
        <taxon>Nicoliella</taxon>
    </lineage>
</organism>
<keyword evidence="2" id="KW-1185">Reference proteome</keyword>
<evidence type="ECO:0000313" key="2">
    <source>
        <dbReference type="Proteomes" id="UP000831181"/>
    </source>
</evidence>
<accession>A0A976X5B0</accession>
<dbReference type="EMBL" id="CP093361">
    <property type="protein sequence ID" value="UQS86670.1"/>
    <property type="molecule type" value="Genomic_DNA"/>
</dbReference>
<sequence length="636" mass="68938">MDMEVDNMNNSVVNTITEIASQASINRSAMSASASRIVSLSDQIDQHASSVQSLVQQYPDDPQLNSQASAASASYQQASEIMTTINHRLQVASTAFTMVHGINYQVQVILENDKRFSSVTKSYAALAASYRADFNSNVAGLYQSLADSAASIDQPNMDSSLTSLMELTSSAAAEILNNCNALNQAFTMIQSANVEAMNAYSQASMMAEQQVSFKALNSQAMLRKQQLPQFNASLSAVTQQAQNAVDDCVDGAHRLASMINYANGRAQQLTFEAAEIQRRANQIAAFGTMEPQSSVVSLAAQLASEASVASSTATSCSTMISNNDELVTPVKSLLENNRNLELITSLAVQKTDSYNAELATRFAQQDYSGATALGKHADTAASIATSGASHMAANTDSMAALIHVANQRRAAFDGGGAMIKAKYDEVNAIGNSLASMHSAANLTDLIHQTNVKLSRSRAAASAAAARSKASLRAVVSSANLASSPAENTASVAQVTPEGHHVKSTAASYDEKTYNQHHYDEDYQRGLAQAQSDHLVPKKPKFDTRGYLDGYVSAFNQKLLLHPNHSYNRKSVYVYRKDVDNKSKVVFYDLKLKHLGRYRHQLLKYFFDRKSTRLFKACAYEVKSIVGILTRNYFKTN</sequence>